<dbReference type="EMBL" id="JACHDB010000003">
    <property type="protein sequence ID" value="MBB5436305.1"/>
    <property type="molecule type" value="Genomic_DNA"/>
</dbReference>
<evidence type="ECO:0000313" key="1">
    <source>
        <dbReference type="EMBL" id="MBB5436305.1"/>
    </source>
</evidence>
<reference evidence="1 2" key="1">
    <citation type="submission" date="2020-08" db="EMBL/GenBank/DDBJ databases">
        <title>Sequencing the genomes of 1000 actinobacteria strains.</title>
        <authorList>
            <person name="Klenk H.-P."/>
        </authorList>
    </citation>
    <scope>NUCLEOTIDE SEQUENCE [LARGE SCALE GENOMIC DNA]</scope>
    <source>
        <strain evidence="1 2">DSM 44551</strain>
    </source>
</reference>
<dbReference type="AlphaFoldDB" id="A0A7W8QUP5"/>
<dbReference type="InterPro" id="IPR048142">
    <property type="entry name" value="QRL_CxxC_CxxC"/>
</dbReference>
<dbReference type="NCBIfam" id="NF041638">
    <property type="entry name" value="QRL_CxxC_CxxC"/>
    <property type="match status" value="1"/>
</dbReference>
<dbReference type="Proteomes" id="UP000572635">
    <property type="component" value="Unassembled WGS sequence"/>
</dbReference>
<accession>A0A7W8QUP5</accession>
<keyword evidence="2" id="KW-1185">Reference proteome</keyword>
<sequence>MDTAEKAGSGAIPTYAWDFAPDHLLTRSQLRARGLRPGGADPVAQLEWRSWKAHRTGGRRRAWLYDARAAVPVRPMTPGRARALAAAMAARRTCTACATTYEFCLPTSLGGVCPGCAAAEEAAVLAAFAAAA</sequence>
<name>A0A7W8QUP5_9ACTN</name>
<dbReference type="RefSeq" id="WP_184399944.1">
    <property type="nucleotide sequence ID" value="NZ_JACHDB010000003.1"/>
</dbReference>
<evidence type="ECO:0000313" key="2">
    <source>
        <dbReference type="Proteomes" id="UP000572635"/>
    </source>
</evidence>
<comment type="caution">
    <text evidence="1">The sequence shown here is derived from an EMBL/GenBank/DDBJ whole genome shotgun (WGS) entry which is preliminary data.</text>
</comment>
<proteinExistence type="predicted"/>
<protein>
    <submittedName>
        <fullName evidence="1">Uncharacterized protein</fullName>
    </submittedName>
</protein>
<organism evidence="1 2">
    <name type="scientific">Nocardiopsis composta</name>
    <dbReference type="NCBI Taxonomy" id="157465"/>
    <lineage>
        <taxon>Bacteria</taxon>
        <taxon>Bacillati</taxon>
        <taxon>Actinomycetota</taxon>
        <taxon>Actinomycetes</taxon>
        <taxon>Streptosporangiales</taxon>
        <taxon>Nocardiopsidaceae</taxon>
        <taxon>Nocardiopsis</taxon>
    </lineage>
</organism>
<gene>
    <name evidence="1" type="ORF">HDA36_006469</name>
</gene>